<keyword evidence="4" id="KW-1185">Reference proteome</keyword>
<dbReference type="SUPFAM" id="SSF141571">
    <property type="entry name" value="Pentapeptide repeat-like"/>
    <property type="match status" value="1"/>
</dbReference>
<dbReference type="Pfam" id="PF00805">
    <property type="entry name" value="Pentapeptide"/>
    <property type="match status" value="2"/>
</dbReference>
<dbReference type="Proteomes" id="UP001604335">
    <property type="component" value="Unassembled WGS sequence"/>
</dbReference>
<feature type="transmembrane region" description="Helical" evidence="2">
    <location>
        <begin position="397"/>
        <end position="414"/>
    </location>
</feature>
<proteinExistence type="predicted"/>
<evidence type="ECO:0000313" key="3">
    <source>
        <dbReference type="EMBL" id="MFG3816707.1"/>
    </source>
</evidence>
<sequence length="415" mass="43846">MELSEFQLALDRGRRDFPWVSLEGQCLRKLSLVGLSLRQAKLDRADLSETDCSGATLLKVSATESQWRAARLDRVNAQKANFSGASFVNAQLLAAQLQGADLSAADFRQANLRGANLTGAILTGACFAAADLTDAIFDWDSEPIAQGDFTAATMPDGQPFSADWQPGPVDPLPQAQPTTDRAIDSGRSNPVDHAVTGAIEPTDATTNAPPPDRPHRYLLSNPNFAVPNAGPPPPPPKPANLWEAGQRLPLPLLTLWFLGYALWGSSLAVLDPPPHSWLLLACSSLAGMAGLQWGFLALTGGAMAIVLAVPLPQQVLSILLGGATGLTVGLLTKFLMHVSWSGALRNALLALASAVTVINLALGVVWLGMVGALAFTFSAMPLWTIMVEQNLSQTQRLLVMAGVATLGVAIGRWVA</sequence>
<gene>
    <name evidence="3" type="ORF">VPK24_03585</name>
</gene>
<evidence type="ECO:0000256" key="2">
    <source>
        <dbReference type="SAM" id="Phobius"/>
    </source>
</evidence>
<name>A0ABW7C7J6_9CYAN</name>
<feature type="region of interest" description="Disordered" evidence="1">
    <location>
        <begin position="155"/>
        <end position="212"/>
    </location>
</feature>
<dbReference type="PANTHER" id="PTHR14136:SF17">
    <property type="entry name" value="BTB_POZ DOMAIN-CONTAINING PROTEIN KCTD9"/>
    <property type="match status" value="1"/>
</dbReference>
<dbReference type="PANTHER" id="PTHR14136">
    <property type="entry name" value="BTB_POZ DOMAIN-CONTAINING PROTEIN KCTD9"/>
    <property type="match status" value="1"/>
</dbReference>
<keyword evidence="2" id="KW-1133">Transmembrane helix</keyword>
<dbReference type="InterPro" id="IPR001646">
    <property type="entry name" value="5peptide_repeat"/>
</dbReference>
<protein>
    <submittedName>
        <fullName evidence="3">Pentapeptide repeat-containing protein</fullName>
    </submittedName>
</protein>
<keyword evidence="2" id="KW-0472">Membrane</keyword>
<dbReference type="Gene3D" id="2.160.20.80">
    <property type="entry name" value="E3 ubiquitin-protein ligase SopA"/>
    <property type="match status" value="1"/>
</dbReference>
<reference evidence="4" key="1">
    <citation type="journal article" date="2024" name="Algal Res.">
        <title>Biochemical, toxicological and genomic investigation of a high-biomass producing Limnothrix strain isolated from Italian shallow drinking water reservoir.</title>
        <authorList>
            <person name="Simonazzi M."/>
            <person name="Shishido T.K."/>
            <person name="Delbaje E."/>
            <person name="Wahlsten M."/>
            <person name="Fewer D.P."/>
            <person name="Sivonen K."/>
            <person name="Pezzolesi L."/>
            <person name="Pistocchi R."/>
        </authorList>
    </citation>
    <scope>NUCLEOTIDE SEQUENCE [LARGE SCALE GENOMIC DNA]</scope>
    <source>
        <strain evidence="4">LRLZ20PSL1</strain>
    </source>
</reference>
<feature type="transmembrane region" description="Helical" evidence="2">
    <location>
        <begin position="315"/>
        <end position="336"/>
    </location>
</feature>
<dbReference type="RefSeq" id="WP_393010792.1">
    <property type="nucleotide sequence ID" value="NZ_JAZAQF010000021.1"/>
</dbReference>
<dbReference type="InterPro" id="IPR051082">
    <property type="entry name" value="Pentapeptide-BTB/POZ_domain"/>
</dbReference>
<comment type="caution">
    <text evidence="3">The sequence shown here is derived from an EMBL/GenBank/DDBJ whole genome shotgun (WGS) entry which is preliminary data.</text>
</comment>
<keyword evidence="2" id="KW-0812">Transmembrane</keyword>
<feature type="transmembrane region" description="Helical" evidence="2">
    <location>
        <begin position="277"/>
        <end position="309"/>
    </location>
</feature>
<dbReference type="EMBL" id="JAZAQF010000021">
    <property type="protein sequence ID" value="MFG3816707.1"/>
    <property type="molecule type" value="Genomic_DNA"/>
</dbReference>
<accession>A0ABW7C7J6</accession>
<evidence type="ECO:0000313" key="4">
    <source>
        <dbReference type="Proteomes" id="UP001604335"/>
    </source>
</evidence>
<organism evidence="3 4">
    <name type="scientific">Limnothrix redekei LRLZ20PSL1</name>
    <dbReference type="NCBI Taxonomy" id="3112953"/>
    <lineage>
        <taxon>Bacteria</taxon>
        <taxon>Bacillati</taxon>
        <taxon>Cyanobacteriota</taxon>
        <taxon>Cyanophyceae</taxon>
        <taxon>Pseudanabaenales</taxon>
        <taxon>Pseudanabaenaceae</taxon>
        <taxon>Limnothrix</taxon>
    </lineage>
</organism>
<feature type="transmembrane region" description="Helical" evidence="2">
    <location>
        <begin position="348"/>
        <end position="377"/>
    </location>
</feature>
<evidence type="ECO:0000256" key="1">
    <source>
        <dbReference type="SAM" id="MobiDB-lite"/>
    </source>
</evidence>